<reference evidence="1 2" key="1">
    <citation type="submission" date="2019-08" db="EMBL/GenBank/DDBJ databases">
        <title>Whole genome of Aphis craccivora.</title>
        <authorList>
            <person name="Voronova N.V."/>
            <person name="Shulinski R.S."/>
            <person name="Bandarenka Y.V."/>
            <person name="Zhorov D.G."/>
            <person name="Warner D."/>
        </authorList>
    </citation>
    <scope>NUCLEOTIDE SEQUENCE [LARGE SCALE GENOMIC DNA]</scope>
    <source>
        <strain evidence="1">180601</strain>
        <tissue evidence="1">Whole Body</tissue>
    </source>
</reference>
<protein>
    <submittedName>
        <fullName evidence="1">Uncharacterized protein</fullName>
    </submittedName>
</protein>
<name>A0A6G0ZCN5_APHCR</name>
<evidence type="ECO:0000313" key="2">
    <source>
        <dbReference type="Proteomes" id="UP000478052"/>
    </source>
</evidence>
<gene>
    <name evidence="1" type="ORF">FWK35_00002975</name>
</gene>
<dbReference type="Proteomes" id="UP000478052">
    <property type="component" value="Unassembled WGS sequence"/>
</dbReference>
<keyword evidence="2" id="KW-1185">Reference proteome</keyword>
<dbReference type="EMBL" id="VUJU01000771">
    <property type="protein sequence ID" value="KAF0768436.1"/>
    <property type="molecule type" value="Genomic_DNA"/>
</dbReference>
<comment type="caution">
    <text evidence="1">The sequence shown here is derived from an EMBL/GenBank/DDBJ whole genome shotgun (WGS) entry which is preliminary data.</text>
</comment>
<evidence type="ECO:0000313" key="1">
    <source>
        <dbReference type="EMBL" id="KAF0768436.1"/>
    </source>
</evidence>
<organism evidence="1 2">
    <name type="scientific">Aphis craccivora</name>
    <name type="common">Cowpea aphid</name>
    <dbReference type="NCBI Taxonomy" id="307492"/>
    <lineage>
        <taxon>Eukaryota</taxon>
        <taxon>Metazoa</taxon>
        <taxon>Ecdysozoa</taxon>
        <taxon>Arthropoda</taxon>
        <taxon>Hexapoda</taxon>
        <taxon>Insecta</taxon>
        <taxon>Pterygota</taxon>
        <taxon>Neoptera</taxon>
        <taxon>Paraneoptera</taxon>
        <taxon>Hemiptera</taxon>
        <taxon>Sternorrhyncha</taxon>
        <taxon>Aphidomorpha</taxon>
        <taxon>Aphidoidea</taxon>
        <taxon>Aphididae</taxon>
        <taxon>Aphidini</taxon>
        <taxon>Aphis</taxon>
        <taxon>Aphis</taxon>
    </lineage>
</organism>
<dbReference type="AlphaFoldDB" id="A0A6G0ZCN5"/>
<sequence length="150" mass="17429">MTLKVRSPYLKINLICIQIKNKMILNKIIFLFTNPESGQDIFDINDIIKSTNPTSVYILTRHGVARLAQKKLPKSDQHSIEIQEFINSQEPNELIEQDISRITYCNRSSTAAISLRNKFTEYFNSNEGSVSWQNKYIELIKLTILMIYNI</sequence>
<accession>A0A6G0ZCN5</accession>
<proteinExistence type="predicted"/>